<organism evidence="1 2">
    <name type="scientific">Gemmata palustris</name>
    <dbReference type="NCBI Taxonomy" id="2822762"/>
    <lineage>
        <taxon>Bacteria</taxon>
        <taxon>Pseudomonadati</taxon>
        <taxon>Planctomycetota</taxon>
        <taxon>Planctomycetia</taxon>
        <taxon>Gemmatales</taxon>
        <taxon>Gemmataceae</taxon>
        <taxon>Gemmata</taxon>
    </lineage>
</organism>
<keyword evidence="2" id="KW-1185">Reference proteome</keyword>
<name>A0ABS5BNW8_9BACT</name>
<dbReference type="Proteomes" id="UP000676565">
    <property type="component" value="Unassembled WGS sequence"/>
</dbReference>
<gene>
    <name evidence="1" type="ORF">J8F10_09015</name>
</gene>
<evidence type="ECO:0008006" key="3">
    <source>
        <dbReference type="Google" id="ProtNLM"/>
    </source>
</evidence>
<dbReference type="RefSeq" id="WP_210653498.1">
    <property type="nucleotide sequence ID" value="NZ_JAGKQQ010000001.1"/>
</dbReference>
<comment type="caution">
    <text evidence="1">The sequence shown here is derived from an EMBL/GenBank/DDBJ whole genome shotgun (WGS) entry which is preliminary data.</text>
</comment>
<proteinExistence type="predicted"/>
<accession>A0ABS5BNW8</accession>
<protein>
    <recommendedName>
        <fullName evidence="3">XRE family transcriptional regulator</fullName>
    </recommendedName>
</protein>
<dbReference type="EMBL" id="JAGKQQ010000001">
    <property type="protein sequence ID" value="MBP3955420.1"/>
    <property type="molecule type" value="Genomic_DNA"/>
</dbReference>
<evidence type="ECO:0000313" key="2">
    <source>
        <dbReference type="Proteomes" id="UP000676565"/>
    </source>
</evidence>
<evidence type="ECO:0000313" key="1">
    <source>
        <dbReference type="EMBL" id="MBP3955420.1"/>
    </source>
</evidence>
<reference evidence="1 2" key="1">
    <citation type="submission" date="2021-04" db="EMBL/GenBank/DDBJ databases">
        <authorList>
            <person name="Ivanova A."/>
        </authorList>
    </citation>
    <scope>NUCLEOTIDE SEQUENCE [LARGE SCALE GENOMIC DNA]</scope>
    <source>
        <strain evidence="1 2">G18</strain>
    </source>
</reference>
<sequence length="57" mass="6397">MNDVFLARAAVKIAGSIRALEELSGTSRHSVMRLLNGKTKRLQSPTREKLERFVNAE</sequence>